<dbReference type="Proteomes" id="UP000595140">
    <property type="component" value="Unassembled WGS sequence"/>
</dbReference>
<evidence type="ECO:0000256" key="6">
    <source>
        <dbReference type="ARBA" id="ARBA00023157"/>
    </source>
</evidence>
<dbReference type="InterPro" id="IPR039455">
    <property type="entry name" value="EPFL"/>
</dbReference>
<evidence type="ECO:0000313" key="9">
    <source>
        <dbReference type="EMBL" id="VFQ64265.1"/>
    </source>
</evidence>
<evidence type="ECO:0000256" key="3">
    <source>
        <dbReference type="ARBA" id="ARBA00022473"/>
    </source>
</evidence>
<keyword evidence="8" id="KW-1133">Transmembrane helix</keyword>
<keyword evidence="6" id="KW-1015">Disulfide bond</keyword>
<reference evidence="9 10" key="1">
    <citation type="submission" date="2018-04" db="EMBL/GenBank/DDBJ databases">
        <authorList>
            <person name="Vogel A."/>
        </authorList>
    </citation>
    <scope>NUCLEOTIDE SEQUENCE [LARGE SCALE GENOMIC DNA]</scope>
</reference>
<dbReference type="Pfam" id="PF17181">
    <property type="entry name" value="EPF"/>
    <property type="match status" value="1"/>
</dbReference>
<proteinExistence type="inferred from homology"/>
<keyword evidence="8" id="KW-0812">Transmembrane</keyword>
<dbReference type="GO" id="GO:0010052">
    <property type="term" value="P:guard cell differentiation"/>
    <property type="evidence" value="ECO:0007669"/>
    <property type="project" value="UniProtKB-UniRule"/>
</dbReference>
<dbReference type="PANTHER" id="PTHR33109:SF60">
    <property type="entry name" value="EPIDERMAL PATTERNING FACTOR-LIKE PROTEIN 8"/>
    <property type="match status" value="1"/>
</dbReference>
<name>A0A484KIG5_9ASTE</name>
<evidence type="ECO:0000256" key="1">
    <source>
        <dbReference type="ARBA" id="ARBA00004613"/>
    </source>
</evidence>
<dbReference type="AlphaFoldDB" id="A0A484KIG5"/>
<evidence type="ECO:0000256" key="5">
    <source>
        <dbReference type="ARBA" id="ARBA00022729"/>
    </source>
</evidence>
<dbReference type="GO" id="GO:0005576">
    <property type="term" value="C:extracellular region"/>
    <property type="evidence" value="ECO:0007669"/>
    <property type="project" value="UniProtKB-SubCell"/>
</dbReference>
<protein>
    <recommendedName>
        <fullName evidence="7">Epidermal patterning factor-like protein</fullName>
    </recommendedName>
</protein>
<evidence type="ECO:0000256" key="8">
    <source>
        <dbReference type="SAM" id="Phobius"/>
    </source>
</evidence>
<keyword evidence="8" id="KW-0472">Membrane</keyword>
<gene>
    <name evidence="9" type="ORF">CCAM_LOCUS6041</name>
</gene>
<comment type="function">
    <text evidence="7">Controls stomatal patterning.</text>
</comment>
<comment type="similarity">
    <text evidence="2 7">Belongs to the plant cysteine rich small secretory peptide family. Epidermal patterning factor subfamily.</text>
</comment>
<evidence type="ECO:0000256" key="2">
    <source>
        <dbReference type="ARBA" id="ARBA00008127"/>
    </source>
</evidence>
<evidence type="ECO:0000313" key="10">
    <source>
        <dbReference type="Proteomes" id="UP000595140"/>
    </source>
</evidence>
<accession>A0A484KIG5</accession>
<keyword evidence="5" id="KW-0732">Signal</keyword>
<dbReference type="EMBL" id="OOIL02000382">
    <property type="protein sequence ID" value="VFQ64265.1"/>
    <property type="molecule type" value="Genomic_DNA"/>
</dbReference>
<dbReference type="OrthoDB" id="1874659at2759"/>
<comment type="subcellular location">
    <subcellularLocation>
        <location evidence="1 7">Secreted</location>
    </subcellularLocation>
</comment>
<evidence type="ECO:0000256" key="4">
    <source>
        <dbReference type="ARBA" id="ARBA00022525"/>
    </source>
</evidence>
<keyword evidence="10" id="KW-1185">Reference proteome</keyword>
<organism evidence="9 10">
    <name type="scientific">Cuscuta campestris</name>
    <dbReference type="NCBI Taxonomy" id="132261"/>
    <lineage>
        <taxon>Eukaryota</taxon>
        <taxon>Viridiplantae</taxon>
        <taxon>Streptophyta</taxon>
        <taxon>Embryophyta</taxon>
        <taxon>Tracheophyta</taxon>
        <taxon>Spermatophyta</taxon>
        <taxon>Magnoliopsida</taxon>
        <taxon>eudicotyledons</taxon>
        <taxon>Gunneridae</taxon>
        <taxon>Pentapetalae</taxon>
        <taxon>asterids</taxon>
        <taxon>lamiids</taxon>
        <taxon>Solanales</taxon>
        <taxon>Convolvulaceae</taxon>
        <taxon>Cuscuteae</taxon>
        <taxon>Cuscuta</taxon>
        <taxon>Cuscuta subgen. Grammica</taxon>
        <taxon>Cuscuta sect. Cleistogrammica</taxon>
    </lineage>
</organism>
<feature type="transmembrane region" description="Helical" evidence="8">
    <location>
        <begin position="12"/>
        <end position="29"/>
    </location>
</feature>
<dbReference type="PANTHER" id="PTHR33109">
    <property type="entry name" value="EPIDERMAL PATTERNING FACTOR-LIKE PROTEIN 4"/>
    <property type="match status" value="1"/>
</dbReference>
<sequence>MASNVFRSVLKLALIVILFYSMALLPSISGRGKQMMMRMALGSRPPRCVGRCMGCRPCVAALVIPPHHKRRQPRWWFRRTAASGGGGPGEDENYYLLSWKCRCRNKYFQP</sequence>
<keyword evidence="3 7" id="KW-0217">Developmental protein</keyword>
<keyword evidence="4 7" id="KW-0964">Secreted</keyword>
<evidence type="ECO:0000256" key="7">
    <source>
        <dbReference type="RuleBase" id="RU367102"/>
    </source>
</evidence>